<keyword evidence="1" id="KW-0812">Transmembrane</keyword>
<accession>A0A0A6PBY2</accession>
<protein>
    <submittedName>
        <fullName evidence="2">Uncharacterized protein</fullName>
    </submittedName>
</protein>
<sequence>MKKHPNDWQILACVPPIIKFGLFLFFIIASSNIRGETQTDQIWSQMTEEQKKEAILNYYQQQMMSQSPQNQSTEQQCPDLQVENARLQQKLQQDEVVFLPPAF</sequence>
<comment type="caution">
    <text evidence="2">The sequence shown here is derived from an EMBL/GenBank/DDBJ whole genome shotgun (WGS) entry which is preliminary data.</text>
</comment>
<keyword evidence="1" id="KW-1133">Transmembrane helix</keyword>
<feature type="transmembrane region" description="Helical" evidence="1">
    <location>
        <begin position="12"/>
        <end position="29"/>
    </location>
</feature>
<reference evidence="2 3" key="1">
    <citation type="journal article" date="2016" name="Front. Microbiol.">
        <title>Single-Cell (Meta-)Genomics of a Dimorphic Candidatus Thiomargarita nelsonii Reveals Genomic Plasticity.</title>
        <authorList>
            <person name="Flood B.E."/>
            <person name="Fliss P."/>
            <person name="Jones D.S."/>
            <person name="Dick G.J."/>
            <person name="Jain S."/>
            <person name="Kaster A.K."/>
            <person name="Winkel M."/>
            <person name="Mussmann M."/>
            <person name="Bailey J."/>
        </authorList>
    </citation>
    <scope>NUCLEOTIDE SEQUENCE [LARGE SCALE GENOMIC DNA]</scope>
    <source>
        <strain evidence="2">Hydrate Ridge</strain>
    </source>
</reference>
<gene>
    <name evidence="2" type="ORF">PN36_17300</name>
</gene>
<organism evidence="2 3">
    <name type="scientific">Candidatus Thiomargarita nelsonii</name>
    <dbReference type="NCBI Taxonomy" id="1003181"/>
    <lineage>
        <taxon>Bacteria</taxon>
        <taxon>Pseudomonadati</taxon>
        <taxon>Pseudomonadota</taxon>
        <taxon>Gammaproteobacteria</taxon>
        <taxon>Thiotrichales</taxon>
        <taxon>Thiotrichaceae</taxon>
        <taxon>Thiomargarita</taxon>
    </lineage>
</organism>
<proteinExistence type="predicted"/>
<keyword evidence="1" id="KW-0472">Membrane</keyword>
<evidence type="ECO:0000256" key="1">
    <source>
        <dbReference type="SAM" id="Phobius"/>
    </source>
</evidence>
<dbReference type="Proteomes" id="UP000030428">
    <property type="component" value="Unassembled WGS sequence"/>
</dbReference>
<evidence type="ECO:0000313" key="2">
    <source>
        <dbReference type="EMBL" id="KHD08300.1"/>
    </source>
</evidence>
<evidence type="ECO:0000313" key="3">
    <source>
        <dbReference type="Proteomes" id="UP000030428"/>
    </source>
</evidence>
<dbReference type="EMBL" id="JSZA02000066">
    <property type="protein sequence ID" value="KHD08300.1"/>
    <property type="molecule type" value="Genomic_DNA"/>
</dbReference>
<keyword evidence="3" id="KW-1185">Reference proteome</keyword>
<name>A0A0A6PBY2_9GAMM</name>
<dbReference type="AlphaFoldDB" id="A0A0A6PBY2"/>